<keyword evidence="1" id="KW-0472">Membrane</keyword>
<dbReference type="RefSeq" id="WP_306065921.1">
    <property type="nucleotide sequence ID" value="NZ_JAROCA020000001.1"/>
</dbReference>
<reference evidence="2 3" key="1">
    <citation type="submission" date="2023-10" db="EMBL/GenBank/DDBJ databases">
        <title>179-bfca-hs.</title>
        <authorList>
            <person name="Miliotis G."/>
            <person name="Sengupta P."/>
            <person name="Hameed A."/>
            <person name="Chuvochina M."/>
            <person name="Mcdonagh F."/>
            <person name="Simpson A.C."/>
            <person name="Singh N.K."/>
            <person name="Rekha P.D."/>
            <person name="Raman K."/>
            <person name="Hugenholtz P."/>
            <person name="Venkateswaran K."/>
        </authorList>
    </citation>
    <scope>NUCLEOTIDE SEQUENCE [LARGE SCALE GENOMIC DNA]</scope>
    <source>
        <strain evidence="2 3">179-BFC-A-HS</strain>
    </source>
</reference>
<name>A0ABU5CI46_9BACI</name>
<keyword evidence="3" id="KW-1185">Reference proteome</keyword>
<sequence>MAKLYFLSSLPDMFLGLRYFGVKEEMAYIFFLGAGMLASYFLLKPITAFLLKWQAATLTNYLLSSLIFIVCMLLFLHATDKMQLFRLALLFLAGFGGSLLVLRLILRVWRNA</sequence>
<keyword evidence="1" id="KW-0812">Transmembrane</keyword>
<organism evidence="2 3">
    <name type="scientific">Tigheibacillus jepli</name>
    <dbReference type="NCBI Taxonomy" id="3035914"/>
    <lineage>
        <taxon>Bacteria</taxon>
        <taxon>Bacillati</taxon>
        <taxon>Bacillota</taxon>
        <taxon>Bacilli</taxon>
        <taxon>Bacillales</taxon>
        <taxon>Bacillaceae</taxon>
        <taxon>Tigheibacillus</taxon>
    </lineage>
</organism>
<feature type="transmembrane region" description="Helical" evidence="1">
    <location>
        <begin position="84"/>
        <end position="106"/>
    </location>
</feature>
<feature type="transmembrane region" description="Helical" evidence="1">
    <location>
        <begin position="26"/>
        <end position="43"/>
    </location>
</feature>
<evidence type="ECO:0000256" key="1">
    <source>
        <dbReference type="SAM" id="Phobius"/>
    </source>
</evidence>
<gene>
    <name evidence="2" type="ORF">P5G51_012095</name>
</gene>
<protein>
    <submittedName>
        <fullName evidence="2">Uncharacterized protein</fullName>
    </submittedName>
</protein>
<feature type="transmembrane region" description="Helical" evidence="1">
    <location>
        <begin position="55"/>
        <end position="78"/>
    </location>
</feature>
<comment type="caution">
    <text evidence="2">The sequence shown here is derived from an EMBL/GenBank/DDBJ whole genome shotgun (WGS) entry which is preliminary data.</text>
</comment>
<accession>A0ABU5CI46</accession>
<dbReference type="EMBL" id="JAROCA020000001">
    <property type="protein sequence ID" value="MDY0406033.1"/>
    <property type="molecule type" value="Genomic_DNA"/>
</dbReference>
<dbReference type="Proteomes" id="UP001228376">
    <property type="component" value="Unassembled WGS sequence"/>
</dbReference>
<keyword evidence="1" id="KW-1133">Transmembrane helix</keyword>
<proteinExistence type="predicted"/>
<evidence type="ECO:0000313" key="3">
    <source>
        <dbReference type="Proteomes" id="UP001228376"/>
    </source>
</evidence>
<evidence type="ECO:0000313" key="2">
    <source>
        <dbReference type="EMBL" id="MDY0406033.1"/>
    </source>
</evidence>